<dbReference type="EMBL" id="FQZE01000056">
    <property type="protein sequence ID" value="SHK05226.1"/>
    <property type="molecule type" value="Genomic_DNA"/>
</dbReference>
<dbReference type="Proteomes" id="UP000184050">
    <property type="component" value="Unassembled WGS sequence"/>
</dbReference>
<protein>
    <submittedName>
        <fullName evidence="2">PD-(D/E)XK nuclease superfamily protein</fullName>
    </submittedName>
</protein>
<keyword evidence="3" id="KW-1185">Reference proteome</keyword>
<evidence type="ECO:0000313" key="2">
    <source>
        <dbReference type="EMBL" id="SHK05226.1"/>
    </source>
</evidence>
<evidence type="ECO:0000259" key="1">
    <source>
        <dbReference type="Pfam" id="PF12705"/>
    </source>
</evidence>
<dbReference type="RefSeq" id="WP_073173976.1">
    <property type="nucleotide sequence ID" value="NZ_FQZE01000056.1"/>
</dbReference>
<dbReference type="InterPro" id="IPR011604">
    <property type="entry name" value="PDDEXK-like_dom_sf"/>
</dbReference>
<name>A0A1M6PBB0_9BACT</name>
<organism evidence="2 3">
    <name type="scientific">Tangfeifania diversioriginum</name>
    <dbReference type="NCBI Taxonomy" id="1168035"/>
    <lineage>
        <taxon>Bacteria</taxon>
        <taxon>Pseudomonadati</taxon>
        <taxon>Bacteroidota</taxon>
        <taxon>Bacteroidia</taxon>
        <taxon>Marinilabiliales</taxon>
        <taxon>Prolixibacteraceae</taxon>
        <taxon>Tangfeifania</taxon>
    </lineage>
</organism>
<accession>A0A1M6PBB0</accession>
<reference evidence="2 3" key="1">
    <citation type="submission" date="2016-11" db="EMBL/GenBank/DDBJ databases">
        <authorList>
            <person name="Jaros S."/>
            <person name="Januszkiewicz K."/>
            <person name="Wedrychowicz H."/>
        </authorList>
    </citation>
    <scope>NUCLEOTIDE SEQUENCE [LARGE SCALE GENOMIC DNA]</scope>
    <source>
        <strain evidence="2 3">DSM 27063</strain>
    </source>
</reference>
<dbReference type="Pfam" id="PF12705">
    <property type="entry name" value="PDDEXK_1"/>
    <property type="match status" value="1"/>
</dbReference>
<dbReference type="InterPro" id="IPR027417">
    <property type="entry name" value="P-loop_NTPase"/>
</dbReference>
<feature type="domain" description="PD-(D/E)XK endonuclease-like" evidence="1">
    <location>
        <begin position="662"/>
        <end position="953"/>
    </location>
</feature>
<dbReference type="Gene3D" id="3.90.320.10">
    <property type="match status" value="1"/>
</dbReference>
<dbReference type="OrthoDB" id="9762792at2"/>
<dbReference type="STRING" id="1168035.SAMN05444280_1562"/>
<dbReference type="AlphaFoldDB" id="A0A1M6PBB0"/>
<proteinExistence type="predicted"/>
<dbReference type="SUPFAM" id="SSF52540">
    <property type="entry name" value="P-loop containing nucleoside triphosphate hydrolases"/>
    <property type="match status" value="1"/>
</dbReference>
<sequence length="955" mass="111313">MERFLSRCAGYIHEKHGDELKDICLVFPNRRSGVFFKSYLGKQLSHPVIGPKVTTVNELIGSYSDWQQGEKLQLISILYDVFKKHTQTTETFDDFYFWGEVLLSDFNDIDRYLANAKDLFTNIADLKEIEAHFDYLTDEQKEALARFWGSMAVAHHKANHEKFLFIWKKLYPVYRDFKVELQRRGTAFGGMIDRQVVENLETGDFQFPFSKYYIVGLNALNSCEKLFFKHLKQLGKVEFLWDYDRFYLDDPNNEAGWFMRENLKRFPPPANFLPDANGFEKRKDIRLTAVSSNYGQAQEIPRFMQQIKSEFKHEFDNTAVVLADESLLFPALGAIPEEFGKVNVTMGYPVKNSVVYGFLLLLINLLKNRKLDNEQKTVVYHRFVTDVLNHQLLSNTEPEKTKEFLSKIKEENRIVIPLEIIDFSDLHKLIFTLPEKVGDYSSWFLEILGRFYGMIKEAEPDNQLLPELIYSIYLALEKLKTVILSVQEEQEREISEAVFFRLFHQYLGQVSVSFEGEPLSGMQVMGILETRCLDFENLIILGLNENKWPRKFTAPSFIPFNIRKGFGLPGIDEQDAMYAYYFYRLIQRAKTVSATYSTLKEGIGTGELSRYGYQLRYDSNQKPQMVNLDFQFSNDPAAPIVVEGSPEKLSVLLDRNSAERPLSPTAINTWLQCSLRFYFRYILQLPEPDEMKDEIDSPVFGNIFHETAENLYKPFVGKVVTKLDLEKIQKDKIRVENEIRKAIGRNYFKQRDPDAKTVKLEGKTILIFENTKTFVKRLLDIDMQQAPFELVALEGNYKTRFNISLKNKITPVSVGGKIDRIDIVNGQVRVIDYKTGNVTSFTFKALDELFEHDLEKPKKEILQALIYSLVYKDEKDVEDEIQPAIYSLRKLFDEKFAPEIKYNSKPFAFQELEQEFRDKMHDLVAEIYSSTTTYSQTPHEKVCQNCPYNKICQRY</sequence>
<dbReference type="InterPro" id="IPR038726">
    <property type="entry name" value="PDDEXK_AddAB-type"/>
</dbReference>
<evidence type="ECO:0000313" key="3">
    <source>
        <dbReference type="Proteomes" id="UP000184050"/>
    </source>
</evidence>
<gene>
    <name evidence="2" type="ORF">SAMN05444280_1562</name>
</gene>